<proteinExistence type="predicted"/>
<dbReference type="EMBL" id="KZ501876">
    <property type="protein sequence ID" value="PKU87345.1"/>
    <property type="molecule type" value="Genomic_DNA"/>
</dbReference>
<feature type="chain" id="PRO_5014126633" evidence="1">
    <location>
        <begin position="17"/>
        <end position="211"/>
    </location>
</feature>
<keyword evidence="3" id="KW-1185">Reference proteome</keyword>
<dbReference type="Proteomes" id="UP000233837">
    <property type="component" value="Unassembled WGS sequence"/>
</dbReference>
<gene>
    <name evidence="2" type="ORF">MA16_Dca021293</name>
</gene>
<evidence type="ECO:0000313" key="2">
    <source>
        <dbReference type="EMBL" id="PKU87345.1"/>
    </source>
</evidence>
<organism evidence="2 3">
    <name type="scientific">Dendrobium catenatum</name>
    <dbReference type="NCBI Taxonomy" id="906689"/>
    <lineage>
        <taxon>Eukaryota</taxon>
        <taxon>Viridiplantae</taxon>
        <taxon>Streptophyta</taxon>
        <taxon>Embryophyta</taxon>
        <taxon>Tracheophyta</taxon>
        <taxon>Spermatophyta</taxon>
        <taxon>Magnoliopsida</taxon>
        <taxon>Liliopsida</taxon>
        <taxon>Asparagales</taxon>
        <taxon>Orchidaceae</taxon>
        <taxon>Epidendroideae</taxon>
        <taxon>Malaxideae</taxon>
        <taxon>Dendrobiinae</taxon>
        <taxon>Dendrobium</taxon>
    </lineage>
</organism>
<name>A0A2I0XHF6_9ASPA</name>
<accession>A0A2I0XHF6</accession>
<reference evidence="2 3" key="2">
    <citation type="journal article" date="2017" name="Nature">
        <title>The Apostasia genome and the evolution of orchids.</title>
        <authorList>
            <person name="Zhang G.Q."/>
            <person name="Liu K.W."/>
            <person name="Li Z."/>
            <person name="Lohaus R."/>
            <person name="Hsiao Y.Y."/>
            <person name="Niu S.C."/>
            <person name="Wang J.Y."/>
            <person name="Lin Y.C."/>
            <person name="Xu Q."/>
            <person name="Chen L.J."/>
            <person name="Yoshida K."/>
            <person name="Fujiwara S."/>
            <person name="Wang Z.W."/>
            <person name="Zhang Y.Q."/>
            <person name="Mitsuda N."/>
            <person name="Wang M."/>
            <person name="Liu G.H."/>
            <person name="Pecoraro L."/>
            <person name="Huang H.X."/>
            <person name="Xiao X.J."/>
            <person name="Lin M."/>
            <person name="Wu X.Y."/>
            <person name="Wu W.L."/>
            <person name="Chen Y.Y."/>
            <person name="Chang S.B."/>
            <person name="Sakamoto S."/>
            <person name="Ohme-Takagi M."/>
            <person name="Yagi M."/>
            <person name="Zeng S.J."/>
            <person name="Shen C.Y."/>
            <person name="Yeh C.M."/>
            <person name="Luo Y.B."/>
            <person name="Tsai W.C."/>
            <person name="Van de Peer Y."/>
            <person name="Liu Z.J."/>
        </authorList>
    </citation>
    <scope>NUCLEOTIDE SEQUENCE [LARGE SCALE GENOMIC DNA]</scope>
    <source>
        <tissue evidence="2">The whole plant</tissue>
    </source>
</reference>
<evidence type="ECO:0000256" key="1">
    <source>
        <dbReference type="SAM" id="SignalP"/>
    </source>
</evidence>
<reference evidence="2 3" key="1">
    <citation type="journal article" date="2016" name="Sci. Rep.">
        <title>The Dendrobium catenatum Lindl. genome sequence provides insights into polysaccharide synthase, floral development and adaptive evolution.</title>
        <authorList>
            <person name="Zhang G.Q."/>
            <person name="Xu Q."/>
            <person name="Bian C."/>
            <person name="Tsai W.C."/>
            <person name="Yeh C.M."/>
            <person name="Liu K.W."/>
            <person name="Yoshida K."/>
            <person name="Zhang L.S."/>
            <person name="Chang S.B."/>
            <person name="Chen F."/>
            <person name="Shi Y."/>
            <person name="Su Y.Y."/>
            <person name="Zhang Y.Q."/>
            <person name="Chen L.J."/>
            <person name="Yin Y."/>
            <person name="Lin M."/>
            <person name="Huang H."/>
            <person name="Deng H."/>
            <person name="Wang Z.W."/>
            <person name="Zhu S.L."/>
            <person name="Zhao X."/>
            <person name="Deng C."/>
            <person name="Niu S.C."/>
            <person name="Huang J."/>
            <person name="Wang M."/>
            <person name="Liu G.H."/>
            <person name="Yang H.J."/>
            <person name="Xiao X.J."/>
            <person name="Hsiao Y.Y."/>
            <person name="Wu W.L."/>
            <person name="Chen Y.Y."/>
            <person name="Mitsuda N."/>
            <person name="Ohme-Takagi M."/>
            <person name="Luo Y.B."/>
            <person name="Van de Peer Y."/>
            <person name="Liu Z.J."/>
        </authorList>
    </citation>
    <scope>NUCLEOTIDE SEQUENCE [LARGE SCALE GENOMIC DNA]</scope>
    <source>
        <tissue evidence="2">The whole plant</tissue>
    </source>
</reference>
<evidence type="ECO:0000313" key="3">
    <source>
        <dbReference type="Proteomes" id="UP000233837"/>
    </source>
</evidence>
<protein>
    <submittedName>
        <fullName evidence="2">Uncharacterized protein</fullName>
    </submittedName>
</protein>
<feature type="signal peptide" evidence="1">
    <location>
        <begin position="1"/>
        <end position="16"/>
    </location>
</feature>
<keyword evidence="1" id="KW-0732">Signal</keyword>
<sequence>MFDFCCLAFSIPPVLGCSVLAVGFPGFPYSGCSVLAPWLLGSPLLWLLDSCCYPLAFPIPDCSESLQCLLETNLNFKFEIPKREAGGLAVPRRPTEPPVARLAWSGRRWTYGGWWRGFKRKRVWLGSEEINWVYEKENPELHTSSNTSNRTHKEIYKRHFLKNSQRDLWNLGTHKEIFGISELTKKSFHFLKNSQRDFGNLGTHKEILLLS</sequence>
<dbReference type="AlphaFoldDB" id="A0A2I0XHF6"/>